<dbReference type="STRING" id="4072.A0A2G2XWV3"/>
<dbReference type="EMBL" id="AYRZ02000117">
    <property type="protein sequence ID" value="PHT61791.1"/>
    <property type="molecule type" value="Genomic_DNA"/>
</dbReference>
<evidence type="ECO:0008006" key="4">
    <source>
        <dbReference type="Google" id="ProtNLM"/>
    </source>
</evidence>
<sequence>MSTFTQLHQCDSPPFHDPSLYRQIVGALQYLTLTLPDLSFVVNKVCQYMHNPSINQWAAIKRILRYLQHIRIYVSSFLSLTLSFFKPLQMLTGLAHWMIENQPVVMLSSLDLL</sequence>
<keyword evidence="1" id="KW-1133">Transmembrane helix</keyword>
<gene>
    <name evidence="2" type="ORF">T459_34355</name>
</gene>
<dbReference type="Proteomes" id="UP000222542">
    <property type="component" value="Unassembled WGS sequence"/>
</dbReference>
<organism evidence="2 3">
    <name type="scientific">Capsicum annuum</name>
    <name type="common">Capsicum pepper</name>
    <dbReference type="NCBI Taxonomy" id="4072"/>
    <lineage>
        <taxon>Eukaryota</taxon>
        <taxon>Viridiplantae</taxon>
        <taxon>Streptophyta</taxon>
        <taxon>Embryophyta</taxon>
        <taxon>Tracheophyta</taxon>
        <taxon>Spermatophyta</taxon>
        <taxon>Magnoliopsida</taxon>
        <taxon>eudicotyledons</taxon>
        <taxon>Gunneridae</taxon>
        <taxon>Pentapetalae</taxon>
        <taxon>asterids</taxon>
        <taxon>lamiids</taxon>
        <taxon>Solanales</taxon>
        <taxon>Solanaceae</taxon>
        <taxon>Solanoideae</taxon>
        <taxon>Capsiceae</taxon>
        <taxon>Capsicum</taxon>
    </lineage>
</organism>
<reference evidence="2 3" key="2">
    <citation type="journal article" date="2017" name="Genome Biol.">
        <title>New reference genome sequences of hot pepper reveal the massive evolution of plant disease-resistance genes by retroduplication.</title>
        <authorList>
            <person name="Kim S."/>
            <person name="Park J."/>
            <person name="Yeom S.I."/>
            <person name="Kim Y.M."/>
            <person name="Seo E."/>
            <person name="Kim K.T."/>
            <person name="Kim M.S."/>
            <person name="Lee J.M."/>
            <person name="Cheong K."/>
            <person name="Shin H.S."/>
            <person name="Kim S.B."/>
            <person name="Han K."/>
            <person name="Lee J."/>
            <person name="Park M."/>
            <person name="Lee H.A."/>
            <person name="Lee H.Y."/>
            <person name="Lee Y."/>
            <person name="Oh S."/>
            <person name="Lee J.H."/>
            <person name="Choi E."/>
            <person name="Choi E."/>
            <person name="Lee S.E."/>
            <person name="Jeon J."/>
            <person name="Kim H."/>
            <person name="Choi G."/>
            <person name="Song H."/>
            <person name="Lee J."/>
            <person name="Lee S.C."/>
            <person name="Kwon J.K."/>
            <person name="Lee H.Y."/>
            <person name="Koo N."/>
            <person name="Hong Y."/>
            <person name="Kim R.W."/>
            <person name="Kang W.H."/>
            <person name="Huh J.H."/>
            <person name="Kang B.C."/>
            <person name="Yang T.J."/>
            <person name="Lee Y.H."/>
            <person name="Bennetzen J.L."/>
            <person name="Choi D."/>
        </authorList>
    </citation>
    <scope>NUCLEOTIDE SEQUENCE [LARGE SCALE GENOMIC DNA]</scope>
    <source>
        <strain evidence="3">cv. CM334</strain>
    </source>
</reference>
<accession>A0A2G2XWV3</accession>
<name>A0A2G2XWV3_CAPAN</name>
<keyword evidence="3" id="KW-1185">Reference proteome</keyword>
<dbReference type="OMA" id="YLQHIRI"/>
<keyword evidence="1" id="KW-0812">Transmembrane</keyword>
<protein>
    <recommendedName>
        <fullName evidence="4">Retrovirus-related Pol polyprotein from transposon TNT 1-94</fullName>
    </recommendedName>
</protein>
<comment type="caution">
    <text evidence="2">The sequence shown here is derived from an EMBL/GenBank/DDBJ whole genome shotgun (WGS) entry which is preliminary data.</text>
</comment>
<dbReference type="AlphaFoldDB" id="A0A2G2XWV3"/>
<evidence type="ECO:0000256" key="1">
    <source>
        <dbReference type="SAM" id="Phobius"/>
    </source>
</evidence>
<proteinExistence type="predicted"/>
<evidence type="ECO:0000313" key="3">
    <source>
        <dbReference type="Proteomes" id="UP000222542"/>
    </source>
</evidence>
<reference evidence="2 3" key="1">
    <citation type="journal article" date="2014" name="Nat. Genet.">
        <title>Genome sequence of the hot pepper provides insights into the evolution of pungency in Capsicum species.</title>
        <authorList>
            <person name="Kim S."/>
            <person name="Park M."/>
            <person name="Yeom S.I."/>
            <person name="Kim Y.M."/>
            <person name="Lee J.M."/>
            <person name="Lee H.A."/>
            <person name="Seo E."/>
            <person name="Choi J."/>
            <person name="Cheong K."/>
            <person name="Kim K.T."/>
            <person name="Jung K."/>
            <person name="Lee G.W."/>
            <person name="Oh S.K."/>
            <person name="Bae C."/>
            <person name="Kim S.B."/>
            <person name="Lee H.Y."/>
            <person name="Kim S.Y."/>
            <person name="Kim M.S."/>
            <person name="Kang B.C."/>
            <person name="Jo Y.D."/>
            <person name="Yang H.B."/>
            <person name="Jeong H.J."/>
            <person name="Kang W.H."/>
            <person name="Kwon J.K."/>
            <person name="Shin C."/>
            <person name="Lim J.Y."/>
            <person name="Park J.H."/>
            <person name="Huh J.H."/>
            <person name="Kim J.S."/>
            <person name="Kim B.D."/>
            <person name="Cohen O."/>
            <person name="Paran I."/>
            <person name="Suh M.C."/>
            <person name="Lee S.B."/>
            <person name="Kim Y.K."/>
            <person name="Shin Y."/>
            <person name="Noh S.J."/>
            <person name="Park J."/>
            <person name="Seo Y.S."/>
            <person name="Kwon S.Y."/>
            <person name="Kim H.A."/>
            <person name="Park J.M."/>
            <person name="Kim H.J."/>
            <person name="Choi S.B."/>
            <person name="Bosland P.W."/>
            <person name="Reeves G."/>
            <person name="Jo S.H."/>
            <person name="Lee B.W."/>
            <person name="Cho H.T."/>
            <person name="Choi H.S."/>
            <person name="Lee M.S."/>
            <person name="Yu Y."/>
            <person name="Do Choi Y."/>
            <person name="Park B.S."/>
            <person name="van Deynze A."/>
            <person name="Ashrafi H."/>
            <person name="Hill T."/>
            <person name="Kim W.T."/>
            <person name="Pai H.S."/>
            <person name="Ahn H.K."/>
            <person name="Yeam I."/>
            <person name="Giovannoni J.J."/>
            <person name="Rose J.K."/>
            <person name="Sorensen I."/>
            <person name="Lee S.J."/>
            <person name="Kim R.W."/>
            <person name="Choi I.Y."/>
            <person name="Choi B.S."/>
            <person name="Lim J.S."/>
            <person name="Lee Y.H."/>
            <person name="Choi D."/>
        </authorList>
    </citation>
    <scope>NUCLEOTIDE SEQUENCE [LARGE SCALE GENOMIC DNA]</scope>
    <source>
        <strain evidence="3">cv. CM334</strain>
    </source>
</reference>
<dbReference type="Gramene" id="PHT61791">
    <property type="protein sequence ID" value="PHT61791"/>
    <property type="gene ID" value="T459_34355"/>
</dbReference>
<evidence type="ECO:0000313" key="2">
    <source>
        <dbReference type="EMBL" id="PHT61791.1"/>
    </source>
</evidence>
<keyword evidence="1" id="KW-0472">Membrane</keyword>
<dbReference type="PANTHER" id="PTHR11439:SF455">
    <property type="entry name" value="RLK (RECEPTOR-LIKE PROTEIN KINASE) 8, PUTATIVE-RELATED"/>
    <property type="match status" value="1"/>
</dbReference>
<feature type="transmembrane region" description="Helical" evidence="1">
    <location>
        <begin position="70"/>
        <end position="88"/>
    </location>
</feature>
<dbReference type="PANTHER" id="PTHR11439">
    <property type="entry name" value="GAG-POL-RELATED RETROTRANSPOSON"/>
    <property type="match status" value="1"/>
</dbReference>